<keyword evidence="7 8" id="KW-0131">Cell cycle</keyword>
<evidence type="ECO:0000256" key="1">
    <source>
        <dbReference type="ARBA" id="ARBA00004496"/>
    </source>
</evidence>
<dbReference type="InterPro" id="IPR013221">
    <property type="entry name" value="Mur_ligase_cen"/>
</dbReference>
<dbReference type="GO" id="GO:0008764">
    <property type="term" value="F:UDP-N-acetylmuramoylalanine-D-glutamate ligase activity"/>
    <property type="evidence" value="ECO:0007669"/>
    <property type="project" value="UniProtKB-UniRule"/>
</dbReference>
<comment type="caution">
    <text evidence="11">The sequence shown here is derived from an EMBL/GenBank/DDBJ whole genome shotgun (WGS) entry which is preliminary data.</text>
</comment>
<dbReference type="Gene3D" id="3.90.190.20">
    <property type="entry name" value="Mur ligase, C-terminal domain"/>
    <property type="match status" value="1"/>
</dbReference>
<comment type="catalytic activity">
    <reaction evidence="7 8">
        <text>UDP-N-acetyl-alpha-D-muramoyl-L-alanine + D-glutamate + ATP = UDP-N-acetyl-alpha-D-muramoyl-L-alanyl-D-glutamate + ADP + phosphate + H(+)</text>
        <dbReference type="Rhea" id="RHEA:16429"/>
        <dbReference type="ChEBI" id="CHEBI:15378"/>
        <dbReference type="ChEBI" id="CHEBI:29986"/>
        <dbReference type="ChEBI" id="CHEBI:30616"/>
        <dbReference type="ChEBI" id="CHEBI:43474"/>
        <dbReference type="ChEBI" id="CHEBI:83898"/>
        <dbReference type="ChEBI" id="CHEBI:83900"/>
        <dbReference type="ChEBI" id="CHEBI:456216"/>
        <dbReference type="EC" id="6.3.2.9"/>
    </reaction>
</comment>
<protein>
    <recommendedName>
        <fullName evidence="7 8">UDP-N-acetylmuramoylalanine--D-glutamate ligase</fullName>
        <ecNumber evidence="7 8">6.3.2.9</ecNumber>
    </recommendedName>
    <alternativeName>
        <fullName evidence="7">D-glutamic acid-adding enzyme</fullName>
    </alternativeName>
    <alternativeName>
        <fullName evidence="7">UDP-N-acetylmuramoyl-L-alanyl-D-glutamate synthetase</fullName>
    </alternativeName>
</protein>
<evidence type="ECO:0000256" key="6">
    <source>
        <dbReference type="ARBA" id="ARBA00022840"/>
    </source>
</evidence>
<dbReference type="GO" id="GO:0071555">
    <property type="term" value="P:cell wall organization"/>
    <property type="evidence" value="ECO:0007669"/>
    <property type="project" value="UniProtKB-KW"/>
</dbReference>
<comment type="pathway">
    <text evidence="2 7 8">Cell wall biogenesis; peptidoglycan biosynthesis.</text>
</comment>
<proteinExistence type="inferred from homology"/>
<evidence type="ECO:0000259" key="10">
    <source>
        <dbReference type="Pfam" id="PF08245"/>
    </source>
</evidence>
<keyword evidence="7 8" id="KW-0133">Cell shape</keyword>
<keyword evidence="6 7" id="KW-0067">ATP-binding</keyword>
<dbReference type="EC" id="6.3.2.9" evidence="7 8"/>
<dbReference type="HAMAP" id="MF_00639">
    <property type="entry name" value="MurD"/>
    <property type="match status" value="1"/>
</dbReference>
<dbReference type="InterPro" id="IPR036565">
    <property type="entry name" value="Mur-like_cat_sf"/>
</dbReference>
<evidence type="ECO:0000256" key="2">
    <source>
        <dbReference type="ARBA" id="ARBA00004752"/>
    </source>
</evidence>
<dbReference type="Gene3D" id="3.40.50.720">
    <property type="entry name" value="NAD(P)-binding Rossmann-like Domain"/>
    <property type="match status" value="1"/>
</dbReference>
<dbReference type="GO" id="GO:0051301">
    <property type="term" value="P:cell division"/>
    <property type="evidence" value="ECO:0007669"/>
    <property type="project" value="UniProtKB-KW"/>
</dbReference>
<dbReference type="Gene3D" id="3.40.1190.10">
    <property type="entry name" value="Mur-like, catalytic domain"/>
    <property type="match status" value="1"/>
</dbReference>
<keyword evidence="7 8" id="KW-0132">Cell division</keyword>
<dbReference type="GO" id="GO:0005524">
    <property type="term" value="F:ATP binding"/>
    <property type="evidence" value="ECO:0007669"/>
    <property type="project" value="UniProtKB-UniRule"/>
</dbReference>
<accession>A0A7C5ALT2</accession>
<dbReference type="SUPFAM" id="SSF53244">
    <property type="entry name" value="MurD-like peptide ligases, peptide-binding domain"/>
    <property type="match status" value="1"/>
</dbReference>
<dbReference type="PANTHER" id="PTHR43692:SF1">
    <property type="entry name" value="UDP-N-ACETYLMURAMOYLALANINE--D-GLUTAMATE LIGASE"/>
    <property type="match status" value="1"/>
</dbReference>
<dbReference type="Pfam" id="PF08245">
    <property type="entry name" value="Mur_ligase_M"/>
    <property type="match status" value="1"/>
</dbReference>
<comment type="subcellular location">
    <subcellularLocation>
        <location evidence="1 7 8">Cytoplasm</location>
    </subcellularLocation>
</comment>
<evidence type="ECO:0000256" key="4">
    <source>
        <dbReference type="ARBA" id="ARBA00022598"/>
    </source>
</evidence>
<evidence type="ECO:0000256" key="8">
    <source>
        <dbReference type="RuleBase" id="RU003664"/>
    </source>
</evidence>
<keyword evidence="7 8" id="KW-0961">Cell wall biogenesis/degradation</keyword>
<dbReference type="GO" id="GO:0009252">
    <property type="term" value="P:peptidoglycan biosynthetic process"/>
    <property type="evidence" value="ECO:0007669"/>
    <property type="project" value="UniProtKB-UniRule"/>
</dbReference>
<dbReference type="SUPFAM" id="SSF51984">
    <property type="entry name" value="MurCD N-terminal domain"/>
    <property type="match status" value="1"/>
</dbReference>
<gene>
    <name evidence="7 11" type="primary">murD</name>
    <name evidence="11" type="ORF">ENW48_06305</name>
</gene>
<dbReference type="Pfam" id="PF21799">
    <property type="entry name" value="MurD-like_N"/>
    <property type="match status" value="1"/>
</dbReference>
<reference evidence="11" key="1">
    <citation type="journal article" date="2020" name="mSystems">
        <title>Genome- and Community-Level Interaction Insights into Carbon Utilization and Element Cycling Functions of Hydrothermarchaeota in Hydrothermal Sediment.</title>
        <authorList>
            <person name="Zhou Z."/>
            <person name="Liu Y."/>
            <person name="Xu W."/>
            <person name="Pan J."/>
            <person name="Luo Z.H."/>
            <person name="Li M."/>
        </authorList>
    </citation>
    <scope>NUCLEOTIDE SEQUENCE [LARGE SCALE GENOMIC DNA]</scope>
    <source>
        <strain evidence="11">SpSt-853</strain>
    </source>
</reference>
<evidence type="ECO:0000259" key="9">
    <source>
        <dbReference type="Pfam" id="PF02875"/>
    </source>
</evidence>
<keyword evidence="3 7" id="KW-0963">Cytoplasm</keyword>
<dbReference type="NCBIfam" id="TIGR01087">
    <property type="entry name" value="murD"/>
    <property type="match status" value="1"/>
</dbReference>
<dbReference type="PANTHER" id="PTHR43692">
    <property type="entry name" value="UDP-N-ACETYLMURAMOYLALANINE--D-GLUTAMATE LIGASE"/>
    <property type="match status" value="1"/>
</dbReference>
<dbReference type="GO" id="GO:0005737">
    <property type="term" value="C:cytoplasm"/>
    <property type="evidence" value="ECO:0007669"/>
    <property type="project" value="UniProtKB-SubCell"/>
</dbReference>
<dbReference type="AlphaFoldDB" id="A0A7C5ALT2"/>
<comment type="similarity">
    <text evidence="7">Belongs to the MurCDEF family.</text>
</comment>
<name>A0A7C5ALT2_9BACT</name>
<sequence>MNLRGKKVLVVGLARTGVALTRFLLRAGARVTVTDVAPPGALEDMRAQIQGLPVTEELGVQIPRGFHDYDLILLSPGVPPDLGWLQEARRQGIRVWGELELAGHFLNRPVLAVSGTNGKTTTTTLLGEFLKASGLRVLVGGNIGTPLISLLDRQGEADVLVVEVSSFQLDTAPHFHPNYAALLNITPDHLDRYANFEAYATSKAGLFRAMRPEEPKVLNFDDPLVRPLGGYGGRVYYFSRTATLTQGAWLEEGAVRVRLYSGLAAGFPVADIRLKGGHNLENIMAALLLALEAGASPGACREVLATFPGLPHRLEWVASIGGVDFYDDSKGTNVGAVARSLSFFDQPVVLLAGGRDKDSDFSLLNDLIRKRVKALVLLGETKEHLARLWGELVPTHLAEDMKEAVSRAAELARPGEVVLLSPGCASFDMFRDYAERGEAFQRAVREVLYAREN</sequence>
<dbReference type="GO" id="GO:0008360">
    <property type="term" value="P:regulation of cell shape"/>
    <property type="evidence" value="ECO:0007669"/>
    <property type="project" value="UniProtKB-KW"/>
</dbReference>
<evidence type="ECO:0000313" key="11">
    <source>
        <dbReference type="EMBL" id="HGZ11814.1"/>
    </source>
</evidence>
<dbReference type="InterPro" id="IPR036615">
    <property type="entry name" value="Mur_ligase_C_dom_sf"/>
</dbReference>
<dbReference type="SUPFAM" id="SSF53623">
    <property type="entry name" value="MurD-like peptide ligases, catalytic domain"/>
    <property type="match status" value="1"/>
</dbReference>
<keyword evidence="7 8" id="KW-0573">Peptidoglycan synthesis</keyword>
<organism evidence="11">
    <name type="scientific">Desulfobacca acetoxidans</name>
    <dbReference type="NCBI Taxonomy" id="60893"/>
    <lineage>
        <taxon>Bacteria</taxon>
        <taxon>Pseudomonadati</taxon>
        <taxon>Thermodesulfobacteriota</taxon>
        <taxon>Desulfobaccia</taxon>
        <taxon>Desulfobaccales</taxon>
        <taxon>Desulfobaccaceae</taxon>
        <taxon>Desulfobacca</taxon>
    </lineage>
</organism>
<evidence type="ECO:0000256" key="5">
    <source>
        <dbReference type="ARBA" id="ARBA00022741"/>
    </source>
</evidence>
<keyword evidence="4 7" id="KW-0436">Ligase</keyword>
<comment type="function">
    <text evidence="7 8">Cell wall formation. Catalyzes the addition of glutamate to the nucleotide precursor UDP-N-acetylmuramoyl-L-alanine (UMA).</text>
</comment>
<dbReference type="EMBL" id="DTKJ01000043">
    <property type="protein sequence ID" value="HGZ11814.1"/>
    <property type="molecule type" value="Genomic_DNA"/>
</dbReference>
<dbReference type="UniPathway" id="UPA00219"/>
<keyword evidence="5 7" id="KW-0547">Nucleotide-binding</keyword>
<evidence type="ECO:0000256" key="3">
    <source>
        <dbReference type="ARBA" id="ARBA00022490"/>
    </source>
</evidence>
<evidence type="ECO:0000256" key="7">
    <source>
        <dbReference type="HAMAP-Rule" id="MF_00639"/>
    </source>
</evidence>
<dbReference type="InterPro" id="IPR004101">
    <property type="entry name" value="Mur_ligase_C"/>
</dbReference>
<dbReference type="Pfam" id="PF02875">
    <property type="entry name" value="Mur_ligase_C"/>
    <property type="match status" value="1"/>
</dbReference>
<feature type="domain" description="Mur ligase C-terminal" evidence="9">
    <location>
        <begin position="312"/>
        <end position="422"/>
    </location>
</feature>
<feature type="binding site" evidence="7">
    <location>
        <begin position="115"/>
        <end position="121"/>
    </location>
    <ligand>
        <name>ATP</name>
        <dbReference type="ChEBI" id="CHEBI:30616"/>
    </ligand>
</feature>
<feature type="domain" description="Mur ligase central" evidence="10">
    <location>
        <begin position="113"/>
        <end position="290"/>
    </location>
</feature>
<dbReference type="InterPro" id="IPR005762">
    <property type="entry name" value="MurD"/>
</dbReference>